<dbReference type="Gene3D" id="2.40.50.90">
    <property type="match status" value="1"/>
</dbReference>
<proteinExistence type="predicted"/>
<dbReference type="SUPFAM" id="SSF63748">
    <property type="entry name" value="Tudor/PWWP/MBT"/>
    <property type="match status" value="1"/>
</dbReference>
<sequence>MKTSIPSGRYIKEHSFRSKTEHVQSNFEVPPRFKKDVLSPLRNEQPEKLSARVETSISEKPSSDKISIATKVAPSNKIVKSSSNLPERTNVSLKNHNNKFLAPSRKTDLEENMLDDTYTNSTIISPLTPLRARLLASSKKQAPILQVNNFRKPTIPIEYKPSSEVLQIAAKQPFEDFRKLPQTLSNSMSDHSIKEFVDDQSITMNIIKLLNSFPSGIWAENLPHFYKNTFGETLPENWGLVIKVNPRINIEEPVPEKSIIFLSTEISPKSLSSNFDEISLQQLVPPPLILPKTAEWDVYITVVTPNANIYARLLGEDYSIIYENMATDMELYYMNTIAVVDNPMVGNYYAIKLDDCWHRVLVQEIQEQQEGRLFFIDQGDEEWHPLSSLCHLEPKFAQIPAQRSGRTADIPVITRPNSNIPEPDVREVMLTTTLLGAGRGADLVRVSDSLHYPSHESGCVVVCTCVPFDGERSRSDLVRVVVGKSMIARLISQASENDQAVSVIVFDTQTDDDININFLLAESITHSVSHPFDLPVLANTLVVLSSTAEDGEIEVRISVG</sequence>
<dbReference type="InterPro" id="IPR041966">
    <property type="entry name" value="LOTUS-like"/>
</dbReference>
<gene>
    <name evidence="2" type="ORF">TDIB3V08_LOCUS3953</name>
</gene>
<feature type="domain" description="Tudor" evidence="1">
    <location>
        <begin position="341"/>
        <end position="397"/>
    </location>
</feature>
<dbReference type="GO" id="GO:0005737">
    <property type="term" value="C:cytoplasm"/>
    <property type="evidence" value="ECO:0007669"/>
    <property type="project" value="UniProtKB-ARBA"/>
</dbReference>
<organism evidence="2">
    <name type="scientific">Timema douglasi</name>
    <name type="common">Walking stick</name>
    <dbReference type="NCBI Taxonomy" id="61478"/>
    <lineage>
        <taxon>Eukaryota</taxon>
        <taxon>Metazoa</taxon>
        <taxon>Ecdysozoa</taxon>
        <taxon>Arthropoda</taxon>
        <taxon>Hexapoda</taxon>
        <taxon>Insecta</taxon>
        <taxon>Pterygota</taxon>
        <taxon>Neoptera</taxon>
        <taxon>Polyneoptera</taxon>
        <taxon>Phasmatodea</taxon>
        <taxon>Timematodea</taxon>
        <taxon>Timematoidea</taxon>
        <taxon>Timematidae</taxon>
        <taxon>Timema</taxon>
    </lineage>
</organism>
<protein>
    <recommendedName>
        <fullName evidence="1">Tudor domain-containing protein</fullName>
    </recommendedName>
</protein>
<dbReference type="Gene3D" id="2.30.30.140">
    <property type="match status" value="1"/>
</dbReference>
<dbReference type="EMBL" id="OA565758">
    <property type="protein sequence ID" value="CAD7197651.1"/>
    <property type="molecule type" value="Genomic_DNA"/>
</dbReference>
<accession>A0A7R8Z7W9</accession>
<name>A0A7R8Z7W9_TIMDO</name>
<dbReference type="Pfam" id="PF00567">
    <property type="entry name" value="TUDOR"/>
    <property type="match status" value="1"/>
</dbReference>
<dbReference type="Gene3D" id="3.30.420.610">
    <property type="entry name" value="LOTUS domain-like"/>
    <property type="match status" value="1"/>
</dbReference>
<dbReference type="AlphaFoldDB" id="A0A7R8Z7W9"/>
<evidence type="ECO:0000259" key="1">
    <source>
        <dbReference type="SMART" id="SM00333"/>
    </source>
</evidence>
<dbReference type="InterPro" id="IPR002999">
    <property type="entry name" value="Tudor"/>
</dbReference>
<dbReference type="InterPro" id="IPR035437">
    <property type="entry name" value="SNase_OB-fold_sf"/>
</dbReference>
<reference evidence="2" key="1">
    <citation type="submission" date="2020-11" db="EMBL/GenBank/DDBJ databases">
        <authorList>
            <person name="Tran Van P."/>
        </authorList>
    </citation>
    <scope>NUCLEOTIDE SEQUENCE</scope>
</reference>
<dbReference type="SMART" id="SM00333">
    <property type="entry name" value="TUDOR"/>
    <property type="match status" value="1"/>
</dbReference>
<evidence type="ECO:0000313" key="2">
    <source>
        <dbReference type="EMBL" id="CAD7197651.1"/>
    </source>
</evidence>